<sequence>MWWMLQHYFGIGSRVHHVRLRWGHLRLVSGLVDPMTGQPCEAVEYQGPTEFATVRPAALLEATAVPDGMHISTPRRRVYPSSGWAEPEIAVAEALLGGVTSDFVNPPPPAGSQVLLSLLTHPEWI</sequence>
<evidence type="ECO:0000313" key="2">
    <source>
        <dbReference type="Proteomes" id="UP000784294"/>
    </source>
</evidence>
<evidence type="ECO:0000313" key="1">
    <source>
        <dbReference type="EMBL" id="VEL25747.1"/>
    </source>
</evidence>
<reference evidence="1" key="1">
    <citation type="submission" date="2018-11" db="EMBL/GenBank/DDBJ databases">
        <authorList>
            <consortium name="Pathogen Informatics"/>
        </authorList>
    </citation>
    <scope>NUCLEOTIDE SEQUENCE</scope>
</reference>
<comment type="caution">
    <text evidence="1">The sequence shown here is derived from an EMBL/GenBank/DDBJ whole genome shotgun (WGS) entry which is preliminary data.</text>
</comment>
<dbReference type="Proteomes" id="UP000784294">
    <property type="component" value="Unassembled WGS sequence"/>
</dbReference>
<organism evidence="1 2">
    <name type="scientific">Protopolystoma xenopodis</name>
    <dbReference type="NCBI Taxonomy" id="117903"/>
    <lineage>
        <taxon>Eukaryota</taxon>
        <taxon>Metazoa</taxon>
        <taxon>Spiralia</taxon>
        <taxon>Lophotrochozoa</taxon>
        <taxon>Platyhelminthes</taxon>
        <taxon>Monogenea</taxon>
        <taxon>Polyopisthocotylea</taxon>
        <taxon>Polystomatidea</taxon>
        <taxon>Polystomatidae</taxon>
        <taxon>Protopolystoma</taxon>
    </lineage>
</organism>
<accession>A0A448X1E4</accession>
<keyword evidence="2" id="KW-1185">Reference proteome</keyword>
<dbReference type="AlphaFoldDB" id="A0A448X1E4"/>
<gene>
    <name evidence="1" type="ORF">PXEA_LOCUS19187</name>
</gene>
<protein>
    <submittedName>
        <fullName evidence="1">Uncharacterized protein</fullName>
    </submittedName>
</protein>
<dbReference type="OrthoDB" id="2434995at2759"/>
<dbReference type="EMBL" id="CAAALY010076008">
    <property type="protein sequence ID" value="VEL25747.1"/>
    <property type="molecule type" value="Genomic_DNA"/>
</dbReference>
<name>A0A448X1E4_9PLAT</name>
<proteinExistence type="predicted"/>